<proteinExistence type="predicted"/>
<dbReference type="RefSeq" id="WP_015504447.1">
    <property type="nucleotide sequence ID" value="NZ_CP017686.1"/>
</dbReference>
<dbReference type="PANTHER" id="PTHR34383">
    <property type="entry name" value="POLYPHOSPHATE:AMP PHOSPHOTRANSFERASE-RELATED"/>
    <property type="match status" value="1"/>
</dbReference>
<reference evidence="2 3" key="1">
    <citation type="submission" date="2016-10" db="EMBL/GenBank/DDBJ databases">
        <title>Complete genome of the TMA-utilizing, human hosted archaeon Methanomethylophilus alvus Gen. nov, sp. nov., strain Mx-05, derived from a pure culture.</title>
        <authorList>
            <person name="Brugere J.-F."/>
            <person name="Ben Hania W."/>
            <person name="Chaudhary P.P."/>
            <person name="Gaci N."/>
            <person name="Borrel G."/>
            <person name="Cao Van Tuat L."/>
            <person name="Fardeau M.-L."/>
            <person name="Harris H.M.B."/>
            <person name="O'Toole P.W."/>
            <person name="Ollivier B."/>
        </authorList>
    </citation>
    <scope>NUCLEOTIDE SEQUENCE [LARGE SCALE GENOMIC DNA]</scope>
    <source>
        <strain evidence="2 3">Mx-05</strain>
    </source>
</reference>
<dbReference type="SUPFAM" id="SSF52540">
    <property type="entry name" value="P-loop containing nucleoside triphosphate hydrolases"/>
    <property type="match status" value="1"/>
</dbReference>
<dbReference type="EMBL" id="CP017686">
    <property type="protein sequence ID" value="AYQ54722.1"/>
    <property type="molecule type" value="Genomic_DNA"/>
</dbReference>
<dbReference type="GeneID" id="41321349"/>
<dbReference type="Pfam" id="PF03976">
    <property type="entry name" value="PPK2"/>
    <property type="match status" value="2"/>
</dbReference>
<feature type="domain" description="Polyphosphate kinase-2-related" evidence="1">
    <location>
        <begin position="8"/>
        <end position="205"/>
    </location>
</feature>
<dbReference type="Proteomes" id="UP000273278">
    <property type="component" value="Chromosome"/>
</dbReference>
<evidence type="ECO:0000259" key="1">
    <source>
        <dbReference type="Pfam" id="PF03976"/>
    </source>
</evidence>
<evidence type="ECO:0000313" key="3">
    <source>
        <dbReference type="Proteomes" id="UP000273278"/>
    </source>
</evidence>
<dbReference type="OMA" id="SPLDWQQ"/>
<protein>
    <recommendedName>
        <fullName evidence="1">Polyphosphate kinase-2-related domain-containing protein</fullName>
    </recommendedName>
</protein>
<dbReference type="InterPro" id="IPR027417">
    <property type="entry name" value="P-loop_NTPase"/>
</dbReference>
<gene>
    <name evidence="2" type="ORF">BKD89_02730</name>
</gene>
<sequence length="464" mass="53466">MRSLVSDELEEELNKVQMDIANKGIPVLVIFEGGSGRVISRVVNELDRVLEPRGINYYHFDVEKNGPKAMARLLQCTPAKGEISMYDRSWYATAINRFEGDREDLDAALDVLNRFEEYLLDNGTFIIKVRLAVTPEIMKEYADEYRPYTAMNGTFLSVDRIDHFKYYSLMDDVVAKTDTKRAPWDTVRVGHVEKTVNDAVKVLLKRFKQCIKDDSWKESVKCGIDKVYENPREGLELDRTTDGFKKEMGALSEELERLQILLAVSGRSVILGFEGWDAAGKGGCIKHISHALNPRGYRVARVGKPTDEDYAHTYLWRFCRSLPGPGHISIFDRTWYGRMMVEPIEGFCTKEEYQRSAAEINTFESMLSDSGAIIIKFWLDIDKDTQLQRFNDRKADPLKQWKLTDEDWRNREKWDIYEEYIDAMISSTNTPGAPWVVVPANNKKYAQLTVMRTLVGVLRRELES</sequence>
<evidence type="ECO:0000313" key="2">
    <source>
        <dbReference type="EMBL" id="AYQ54722.1"/>
    </source>
</evidence>
<dbReference type="PANTHER" id="PTHR34383:SF3">
    <property type="entry name" value="POLYPHOSPHATE:AMP PHOSPHOTRANSFERASE"/>
    <property type="match status" value="1"/>
</dbReference>
<dbReference type="AlphaFoldDB" id="A0A3G3IGS1"/>
<accession>A0A3G3IGS1</accession>
<name>A0A3G3IGS1_9ARCH</name>
<dbReference type="Gene3D" id="3.40.50.300">
    <property type="entry name" value="P-loop containing nucleotide triphosphate hydrolases"/>
    <property type="match status" value="2"/>
</dbReference>
<dbReference type="InterPro" id="IPR022488">
    <property type="entry name" value="PPK2-related"/>
</dbReference>
<organism evidence="2 3">
    <name type="scientific">Methanomethylophilus alvi</name>
    <dbReference type="NCBI Taxonomy" id="1291540"/>
    <lineage>
        <taxon>Archaea</taxon>
        <taxon>Methanobacteriati</taxon>
        <taxon>Thermoplasmatota</taxon>
        <taxon>Thermoplasmata</taxon>
        <taxon>Methanomassiliicoccales</taxon>
        <taxon>Methanomethylophilaceae</taxon>
        <taxon>Methanomethylophilus</taxon>
    </lineage>
</organism>
<feature type="domain" description="Polyphosphate kinase-2-related" evidence="1">
    <location>
        <begin position="243"/>
        <end position="459"/>
    </location>
</feature>